<dbReference type="NCBIfam" id="TIGR01222">
    <property type="entry name" value="minC"/>
    <property type="match status" value="1"/>
</dbReference>
<evidence type="ECO:0000256" key="6">
    <source>
        <dbReference type="HAMAP-Rule" id="MF_00267"/>
    </source>
</evidence>
<dbReference type="AlphaFoldDB" id="A0A1G8KIH2"/>
<protein>
    <recommendedName>
        <fullName evidence="6">Probable septum site-determining protein MinC</fullName>
    </recommendedName>
</protein>
<comment type="similarity">
    <text evidence="1 6">Belongs to the MinC family.</text>
</comment>
<evidence type="ECO:0000259" key="8">
    <source>
        <dbReference type="Pfam" id="PF05209"/>
    </source>
</evidence>
<dbReference type="InterPro" id="IPR013033">
    <property type="entry name" value="MinC"/>
</dbReference>
<dbReference type="GO" id="GO:0000917">
    <property type="term" value="P:division septum assembly"/>
    <property type="evidence" value="ECO:0007669"/>
    <property type="project" value="UniProtKB-KW"/>
</dbReference>
<reference evidence="9 10" key="1">
    <citation type="submission" date="2016-10" db="EMBL/GenBank/DDBJ databases">
        <authorList>
            <person name="de Groot N.N."/>
        </authorList>
    </citation>
    <scope>NUCLEOTIDE SEQUENCE [LARGE SCALE GENOMIC DNA]</scope>
    <source>
        <strain evidence="9 10">DSM 26424</strain>
    </source>
</reference>
<dbReference type="HAMAP" id="MF_00267">
    <property type="entry name" value="MinC"/>
    <property type="match status" value="1"/>
</dbReference>
<comment type="function">
    <text evidence="5 6">Cell division inhibitor that blocks the formation of polar Z ring septums. Rapidly oscillates between the poles of the cell to destabilize FtsZ filaments that have formed before they mature into polar Z rings. Prevents FtsZ polymerization.</text>
</comment>
<dbReference type="Pfam" id="PF03775">
    <property type="entry name" value="MinC_C"/>
    <property type="match status" value="1"/>
</dbReference>
<dbReference type="InterPro" id="IPR036145">
    <property type="entry name" value="MinC_C_sf"/>
</dbReference>
<accession>A0A1G8KIH2</accession>
<dbReference type="InterPro" id="IPR007874">
    <property type="entry name" value="MinC_N"/>
</dbReference>
<dbReference type="EMBL" id="FNEJ01000004">
    <property type="protein sequence ID" value="SDI43202.1"/>
    <property type="molecule type" value="Genomic_DNA"/>
</dbReference>
<dbReference type="PANTHER" id="PTHR34108">
    <property type="entry name" value="SEPTUM SITE-DETERMINING PROTEIN MINC"/>
    <property type="match status" value="1"/>
</dbReference>
<dbReference type="RefSeq" id="WP_230796362.1">
    <property type="nucleotide sequence ID" value="NZ_FNEJ01000004.1"/>
</dbReference>
<dbReference type="Proteomes" id="UP000199093">
    <property type="component" value="Unassembled WGS sequence"/>
</dbReference>
<evidence type="ECO:0000256" key="3">
    <source>
        <dbReference type="ARBA" id="ARBA00023210"/>
    </source>
</evidence>
<evidence type="ECO:0000313" key="10">
    <source>
        <dbReference type="Proteomes" id="UP000199093"/>
    </source>
</evidence>
<dbReference type="Gene3D" id="2.160.20.70">
    <property type="match status" value="1"/>
</dbReference>
<dbReference type="GO" id="GO:1901891">
    <property type="term" value="P:regulation of cell septum assembly"/>
    <property type="evidence" value="ECO:0007669"/>
    <property type="project" value="InterPro"/>
</dbReference>
<dbReference type="SUPFAM" id="SSF63848">
    <property type="entry name" value="Cell-division inhibitor MinC, C-terminal domain"/>
    <property type="match status" value="1"/>
</dbReference>
<keyword evidence="10" id="KW-1185">Reference proteome</keyword>
<keyword evidence="2 6" id="KW-0132">Cell division</keyword>
<dbReference type="GO" id="GO:0051302">
    <property type="term" value="P:regulation of cell division"/>
    <property type="evidence" value="ECO:0007669"/>
    <property type="project" value="InterPro"/>
</dbReference>
<dbReference type="Pfam" id="PF05209">
    <property type="entry name" value="MinC_N"/>
    <property type="match status" value="1"/>
</dbReference>
<dbReference type="InterPro" id="IPR005526">
    <property type="entry name" value="Septum_form_inhib_MinC_C"/>
</dbReference>
<keyword evidence="4 6" id="KW-0131">Cell cycle</keyword>
<gene>
    <name evidence="6" type="primary">minC</name>
    <name evidence="9" type="ORF">SAMN04487993_1004284</name>
</gene>
<organism evidence="9 10">
    <name type="scientific">Salipiger marinus</name>
    <dbReference type="NCBI Taxonomy" id="555512"/>
    <lineage>
        <taxon>Bacteria</taxon>
        <taxon>Pseudomonadati</taxon>
        <taxon>Pseudomonadota</taxon>
        <taxon>Alphaproteobacteria</taxon>
        <taxon>Rhodobacterales</taxon>
        <taxon>Roseobacteraceae</taxon>
        <taxon>Salipiger</taxon>
    </lineage>
</organism>
<dbReference type="STRING" id="555512.SAMN04487993_1004284"/>
<keyword evidence="3 6" id="KW-0717">Septation</keyword>
<name>A0A1G8KIH2_9RHOB</name>
<sequence length="249" mass="27263">MPTQDQTSRDGPVTTIRPFQIRGRFLTAVALRPEDAPVDAAFFEALDLQLRQTPQFYTDAPMVLDLDLATNLSDPDALRALIDALRARKLAVFGFQNAGPEQVRIATEAGLIPVSGGRDTPVREETRSRRRADAAARLHDPANKLVTVPVRSGQLIYAERGDLIVVGSVASGAELIASGNIHVYGRMRGRAMAGVDGNENARIFCQNLDAELLAIAGLYRTNEHLEEHLRRKAVQVFLRDQNLCVEALG</sequence>
<evidence type="ECO:0000256" key="1">
    <source>
        <dbReference type="ARBA" id="ARBA00006291"/>
    </source>
</evidence>
<dbReference type="PANTHER" id="PTHR34108:SF1">
    <property type="entry name" value="SEPTUM SITE-DETERMINING PROTEIN MINC"/>
    <property type="match status" value="1"/>
</dbReference>
<evidence type="ECO:0000256" key="2">
    <source>
        <dbReference type="ARBA" id="ARBA00022618"/>
    </source>
</evidence>
<dbReference type="InterPro" id="IPR016098">
    <property type="entry name" value="CAP/MinC_C"/>
</dbReference>
<feature type="domain" description="Septum formation inhibitor MinC N-terminal" evidence="8">
    <location>
        <begin position="19"/>
        <end position="91"/>
    </location>
</feature>
<proteinExistence type="inferred from homology"/>
<feature type="domain" description="Septum formation inhibitor MinC C-terminal" evidence="7">
    <location>
        <begin position="146"/>
        <end position="245"/>
    </location>
</feature>
<evidence type="ECO:0000256" key="5">
    <source>
        <dbReference type="ARBA" id="ARBA00025606"/>
    </source>
</evidence>
<evidence type="ECO:0000313" key="9">
    <source>
        <dbReference type="EMBL" id="SDI43202.1"/>
    </source>
</evidence>
<dbReference type="Gene3D" id="3.30.70.260">
    <property type="match status" value="1"/>
</dbReference>
<comment type="subunit">
    <text evidence="6">Interacts with MinD and FtsZ.</text>
</comment>
<evidence type="ECO:0000256" key="4">
    <source>
        <dbReference type="ARBA" id="ARBA00023306"/>
    </source>
</evidence>
<evidence type="ECO:0000259" key="7">
    <source>
        <dbReference type="Pfam" id="PF03775"/>
    </source>
</evidence>
<dbReference type="GO" id="GO:0000902">
    <property type="term" value="P:cell morphogenesis"/>
    <property type="evidence" value="ECO:0007669"/>
    <property type="project" value="InterPro"/>
</dbReference>